<sequence length="694" mass="74201">MKATPKISRLLTRSSNRVLGVSLSQPASYPLTSLLLHSSATPAKLTTGQTLQLPYRHGLNSHSASFSTSSPSHQEAAAVAAVAPAPQVSPAPVADMPGVYADMAGRLDARLLKALNTMGYANMTPVQEKVLNMGSFTQDCLVQAKTGTGKTIAFLLPALHTLLNAKDLDPSQVALLILAPTRELAQQIVDECEKLVSQCNPRFECHLAVGGSAKASSLSKFLRGKPTILVATPGRLDDYLSDERVRQKFNNLRCLVLDEADCMLDQGFLPALTKILTSLPKKQQAGWQGMCFSATLPPTIHKVLHHVLAPKHAHITTVDENEAPTINSVPQSYMKVDSVDDVIPTLHKLLSAERFDNPKLKAVVFCSTARQAALLYTLFGHTGGAAPAKLPVWQMQSRMNQAQRTRTTEEFKSTESGILFASDVVGRGLDFPDIHLVIQVGIPLNSEQYVHRVGRTGRAGKGGRAVMIVTPEDFWFVERNRQFPMVQSKLEHAKAAAIDSAGIISQSLAKVPDQVKAQAYVAFLGFTNTMRSKMKITPAQMVQIANRYAFSLGCEEPPAIEASTISKMGLKGVPGLIKNKGPSFKSQRGGNRQNQSAPRGGGRDAGRDSGRDAGHDAGRDAARDVDASFFGNGSNGGAPRRGGGGGGRGRGGFGGRGRGGPAGGAGGDRNSGFKKPRDDSAPPGQNKRPRREDF</sequence>
<evidence type="ECO:0000259" key="7">
    <source>
        <dbReference type="PROSITE" id="PS51192"/>
    </source>
</evidence>
<dbReference type="GO" id="GO:0003724">
    <property type="term" value="F:RNA helicase activity"/>
    <property type="evidence" value="ECO:0007669"/>
    <property type="project" value="UniProtKB-EC"/>
</dbReference>
<feature type="compositionally biased region" description="Polar residues" evidence="6">
    <location>
        <begin position="584"/>
        <end position="596"/>
    </location>
</feature>
<dbReference type="SMART" id="SM00490">
    <property type="entry name" value="HELICc"/>
    <property type="match status" value="1"/>
</dbReference>
<gene>
    <name evidence="9" type="ORF">SMACR_03180</name>
</gene>
<dbReference type="SMART" id="SM00487">
    <property type="entry name" value="DEXDc"/>
    <property type="match status" value="1"/>
</dbReference>
<accession>A0A8S9A4P6</accession>
<keyword evidence="2 5" id="KW-0378">Hydrolase</keyword>
<comment type="similarity">
    <text evidence="5">Belongs to the DEAD box helicase family.</text>
</comment>
<comment type="caution">
    <text evidence="9">The sequence shown here is derived from an EMBL/GenBank/DDBJ whole genome shotgun (WGS) entry which is preliminary data.</text>
</comment>
<dbReference type="GO" id="GO:0005524">
    <property type="term" value="F:ATP binding"/>
    <property type="evidence" value="ECO:0007669"/>
    <property type="project" value="UniProtKB-UniRule"/>
</dbReference>
<dbReference type="InterPro" id="IPR001650">
    <property type="entry name" value="Helicase_C-like"/>
</dbReference>
<feature type="domain" description="Helicase C-terminal" evidence="8">
    <location>
        <begin position="345"/>
        <end position="501"/>
    </location>
</feature>
<organism evidence="9 10">
    <name type="scientific">Sordaria macrospora</name>
    <dbReference type="NCBI Taxonomy" id="5147"/>
    <lineage>
        <taxon>Eukaryota</taxon>
        <taxon>Fungi</taxon>
        <taxon>Dikarya</taxon>
        <taxon>Ascomycota</taxon>
        <taxon>Pezizomycotina</taxon>
        <taxon>Sordariomycetes</taxon>
        <taxon>Sordariomycetidae</taxon>
        <taxon>Sordariales</taxon>
        <taxon>Sordariaceae</taxon>
        <taxon>Sordaria</taxon>
    </lineage>
</organism>
<evidence type="ECO:0000256" key="5">
    <source>
        <dbReference type="RuleBase" id="RU365068"/>
    </source>
</evidence>
<dbReference type="GO" id="GO:0016787">
    <property type="term" value="F:hydrolase activity"/>
    <property type="evidence" value="ECO:0007669"/>
    <property type="project" value="UniProtKB-KW"/>
</dbReference>
<dbReference type="CDD" id="cd17964">
    <property type="entry name" value="DEADc_MSS116"/>
    <property type="match status" value="1"/>
</dbReference>
<dbReference type="EC" id="3.6.4.13" evidence="5"/>
<keyword evidence="1 5" id="KW-0547">Nucleotide-binding</keyword>
<evidence type="ECO:0000256" key="6">
    <source>
        <dbReference type="SAM" id="MobiDB-lite"/>
    </source>
</evidence>
<dbReference type="EMBL" id="NMPR01000007">
    <property type="protein sequence ID" value="KAA8635951.1"/>
    <property type="molecule type" value="Genomic_DNA"/>
</dbReference>
<protein>
    <recommendedName>
        <fullName evidence="5">ATP-dependent RNA helicase</fullName>
        <ecNumber evidence="5">3.6.4.13</ecNumber>
    </recommendedName>
</protein>
<dbReference type="Proteomes" id="UP000433876">
    <property type="component" value="Unassembled WGS sequence"/>
</dbReference>
<evidence type="ECO:0000256" key="2">
    <source>
        <dbReference type="ARBA" id="ARBA00022801"/>
    </source>
</evidence>
<reference evidence="9 10" key="1">
    <citation type="submission" date="2017-07" db="EMBL/GenBank/DDBJ databases">
        <title>Genome sequence of the Sordaria macrospora wild type strain R19027.</title>
        <authorList>
            <person name="Nowrousian M."/>
            <person name="Teichert I."/>
            <person name="Kueck U."/>
        </authorList>
    </citation>
    <scope>NUCLEOTIDE SEQUENCE [LARGE SCALE GENOMIC DNA]</scope>
    <source>
        <strain evidence="9 10">R19027</strain>
        <tissue evidence="9">Mycelium</tissue>
    </source>
</reference>
<evidence type="ECO:0000256" key="4">
    <source>
        <dbReference type="ARBA" id="ARBA00022884"/>
    </source>
</evidence>
<dbReference type="VEuPathDB" id="FungiDB:SMAC_03180"/>
<feature type="domain" description="Helicase ATP-binding" evidence="7">
    <location>
        <begin position="131"/>
        <end position="314"/>
    </location>
</feature>
<evidence type="ECO:0000313" key="9">
    <source>
        <dbReference type="EMBL" id="KAA8635951.1"/>
    </source>
</evidence>
<dbReference type="PANTHER" id="PTHR24031">
    <property type="entry name" value="RNA HELICASE"/>
    <property type="match status" value="1"/>
</dbReference>
<dbReference type="Pfam" id="PF00270">
    <property type="entry name" value="DEAD"/>
    <property type="match status" value="1"/>
</dbReference>
<dbReference type="PROSITE" id="PS51194">
    <property type="entry name" value="HELICASE_CTER"/>
    <property type="match status" value="1"/>
</dbReference>
<keyword evidence="4 5" id="KW-0694">RNA-binding</keyword>
<name>A0A8S9A4P6_SORMA</name>
<feature type="compositionally biased region" description="Gly residues" evidence="6">
    <location>
        <begin position="633"/>
        <end position="669"/>
    </location>
</feature>
<keyword evidence="3 5" id="KW-0067">ATP-binding</keyword>
<dbReference type="PROSITE" id="PS51192">
    <property type="entry name" value="HELICASE_ATP_BIND_1"/>
    <property type="match status" value="1"/>
</dbReference>
<comment type="function">
    <text evidence="5">RNA helicase.</text>
</comment>
<comment type="domain">
    <text evidence="5">The Q motif is unique to and characteristic of the DEAD box family of RNA helicases and controls ATP binding and hydrolysis.</text>
</comment>
<feature type="compositionally biased region" description="Basic and acidic residues" evidence="6">
    <location>
        <begin position="601"/>
        <end position="626"/>
    </location>
</feature>
<evidence type="ECO:0000256" key="1">
    <source>
        <dbReference type="ARBA" id="ARBA00022741"/>
    </source>
</evidence>
<dbReference type="InterPro" id="IPR011545">
    <property type="entry name" value="DEAD/DEAH_box_helicase_dom"/>
</dbReference>
<dbReference type="Gene3D" id="3.40.50.300">
    <property type="entry name" value="P-loop containing nucleotide triphosphate hydrolases"/>
    <property type="match status" value="2"/>
</dbReference>
<dbReference type="SUPFAM" id="SSF52540">
    <property type="entry name" value="P-loop containing nucleoside triphosphate hydrolases"/>
    <property type="match status" value="1"/>
</dbReference>
<dbReference type="CDD" id="cd18787">
    <property type="entry name" value="SF2_C_DEAD"/>
    <property type="match status" value="1"/>
</dbReference>
<feature type="region of interest" description="Disordered" evidence="6">
    <location>
        <begin position="573"/>
        <end position="694"/>
    </location>
</feature>
<dbReference type="AlphaFoldDB" id="A0A8S9A4P6"/>
<evidence type="ECO:0000259" key="8">
    <source>
        <dbReference type="PROSITE" id="PS51194"/>
    </source>
</evidence>
<comment type="catalytic activity">
    <reaction evidence="5">
        <text>ATP + H2O = ADP + phosphate + H(+)</text>
        <dbReference type="Rhea" id="RHEA:13065"/>
        <dbReference type="ChEBI" id="CHEBI:15377"/>
        <dbReference type="ChEBI" id="CHEBI:15378"/>
        <dbReference type="ChEBI" id="CHEBI:30616"/>
        <dbReference type="ChEBI" id="CHEBI:43474"/>
        <dbReference type="ChEBI" id="CHEBI:456216"/>
        <dbReference type="EC" id="3.6.4.13"/>
    </reaction>
</comment>
<dbReference type="Pfam" id="PF00271">
    <property type="entry name" value="Helicase_C"/>
    <property type="match status" value="1"/>
</dbReference>
<dbReference type="GO" id="GO:0003723">
    <property type="term" value="F:RNA binding"/>
    <property type="evidence" value="ECO:0007669"/>
    <property type="project" value="UniProtKB-UniRule"/>
</dbReference>
<keyword evidence="5" id="KW-0347">Helicase</keyword>
<evidence type="ECO:0000313" key="10">
    <source>
        <dbReference type="Proteomes" id="UP000433876"/>
    </source>
</evidence>
<proteinExistence type="inferred from homology"/>
<evidence type="ECO:0000256" key="3">
    <source>
        <dbReference type="ARBA" id="ARBA00022840"/>
    </source>
</evidence>
<dbReference type="InterPro" id="IPR027417">
    <property type="entry name" value="P-loop_NTPase"/>
</dbReference>
<dbReference type="InterPro" id="IPR014001">
    <property type="entry name" value="Helicase_ATP-bd"/>
</dbReference>